<reference evidence="8 9" key="1">
    <citation type="submission" date="2017-07" db="EMBL/GenBank/DDBJ databases">
        <title>Niveispirillum cyanobacteriorum sp. nov., isolated from cyanobacterial aggregates in a eutrophic lake.</title>
        <authorList>
            <person name="Cai H."/>
        </authorList>
    </citation>
    <scope>NUCLEOTIDE SEQUENCE [LARGE SCALE GENOMIC DNA]</scope>
    <source>
        <strain evidence="9">TH1-14</strain>
    </source>
</reference>
<keyword evidence="3 6" id="KW-0812">Transmembrane</keyword>
<evidence type="ECO:0000256" key="4">
    <source>
        <dbReference type="ARBA" id="ARBA00022989"/>
    </source>
</evidence>
<feature type="transmembrane region" description="Helical" evidence="6">
    <location>
        <begin position="123"/>
        <end position="144"/>
    </location>
</feature>
<feature type="transmembrane region" description="Helical" evidence="6">
    <location>
        <begin position="420"/>
        <end position="439"/>
    </location>
</feature>
<dbReference type="OrthoDB" id="6057322at2"/>
<dbReference type="PANTHER" id="PTHR23505">
    <property type="entry name" value="SPINSTER"/>
    <property type="match status" value="1"/>
</dbReference>
<accession>A0A255Z1K6</accession>
<feature type="transmembrane region" description="Helical" evidence="6">
    <location>
        <begin position="388"/>
        <end position="408"/>
    </location>
</feature>
<dbReference type="EMBL" id="NOXU01000027">
    <property type="protein sequence ID" value="OYQ34814.1"/>
    <property type="molecule type" value="Genomic_DNA"/>
</dbReference>
<evidence type="ECO:0000313" key="8">
    <source>
        <dbReference type="EMBL" id="OYQ34814.1"/>
    </source>
</evidence>
<feature type="transmembrane region" description="Helical" evidence="6">
    <location>
        <begin position="251"/>
        <end position="273"/>
    </location>
</feature>
<feature type="transmembrane region" description="Helical" evidence="6">
    <location>
        <begin position="156"/>
        <end position="179"/>
    </location>
</feature>
<dbReference type="CDD" id="cd17328">
    <property type="entry name" value="MFS_spinster_like"/>
    <property type="match status" value="1"/>
</dbReference>
<comment type="subcellular location">
    <subcellularLocation>
        <location evidence="1">Membrane</location>
        <topology evidence="1">Multi-pass membrane protein</topology>
    </subcellularLocation>
</comment>
<dbReference type="RefSeq" id="WP_094456070.1">
    <property type="nucleotide sequence ID" value="NZ_NOXU01000027.1"/>
</dbReference>
<organism evidence="8 9">
    <name type="scientific">Niveispirillum lacus</name>
    <dbReference type="NCBI Taxonomy" id="1981099"/>
    <lineage>
        <taxon>Bacteria</taxon>
        <taxon>Pseudomonadati</taxon>
        <taxon>Pseudomonadota</taxon>
        <taxon>Alphaproteobacteria</taxon>
        <taxon>Rhodospirillales</taxon>
        <taxon>Azospirillaceae</taxon>
        <taxon>Niveispirillum</taxon>
    </lineage>
</organism>
<evidence type="ECO:0000256" key="2">
    <source>
        <dbReference type="ARBA" id="ARBA00022448"/>
    </source>
</evidence>
<name>A0A255Z1K6_9PROT</name>
<dbReference type="InterPro" id="IPR020846">
    <property type="entry name" value="MFS_dom"/>
</dbReference>
<gene>
    <name evidence="8" type="ORF">CHU95_09485</name>
</gene>
<proteinExistence type="predicted"/>
<dbReference type="GO" id="GO:0022857">
    <property type="term" value="F:transmembrane transporter activity"/>
    <property type="evidence" value="ECO:0007669"/>
    <property type="project" value="InterPro"/>
</dbReference>
<feature type="transmembrane region" description="Helical" evidence="6">
    <location>
        <begin position="293"/>
        <end position="312"/>
    </location>
</feature>
<dbReference type="PROSITE" id="PS50850">
    <property type="entry name" value="MFS"/>
    <property type="match status" value="1"/>
</dbReference>
<feature type="transmembrane region" description="Helical" evidence="6">
    <location>
        <begin position="324"/>
        <end position="344"/>
    </location>
</feature>
<feature type="transmembrane region" description="Helical" evidence="6">
    <location>
        <begin position="27"/>
        <end position="49"/>
    </location>
</feature>
<feature type="transmembrane region" description="Helical" evidence="6">
    <location>
        <begin position="69"/>
        <end position="86"/>
    </location>
</feature>
<sequence>MSNRPISGIDTPASKTELRPVPRDGLYAWYVTILLTIAYAVAFVDRQILNLLVEPIKGQFSLSDTEISLLQGLSFTVAYVVMGPVFGRWTDIGNRRTIIWTGVTIWSVFTIFCGLSQTYWQLFGARMGVGGAEACLMPAAWSLLSDYFSKEKLPRAMSIFLMGPYLGGGLALIFGGLVIQQLGHVGPVDAGPFGLLAPWHLAFIVVGAPGLLLAAVMLTVREPPRAKGTGRAEQERFTLGQIWQFLSEKRAFYGAFYGGMSLHVIALYAFPAWIPSFLIRQHGVSMASVGLEYGASVLIAGSLGVWCGPYVAKALAARGYRDAAFRTPALTTLGVVPFAVMLPFCPTYELALAAAVGVTFFYTLPMAMAASSIQMVTPNRMRGVVSSLYVFTVSIVGLGLAPTFIALITDRLFGDPGMVGWSLALVCSVSSIGASILMLRGLGAFRAALAERESEA</sequence>
<feature type="transmembrane region" description="Helical" evidence="6">
    <location>
        <begin position="199"/>
        <end position="220"/>
    </location>
</feature>
<dbReference type="InterPro" id="IPR011701">
    <property type="entry name" value="MFS"/>
</dbReference>
<dbReference type="Proteomes" id="UP000216998">
    <property type="component" value="Unassembled WGS sequence"/>
</dbReference>
<feature type="transmembrane region" description="Helical" evidence="6">
    <location>
        <begin position="350"/>
        <end position="376"/>
    </location>
</feature>
<evidence type="ECO:0000256" key="5">
    <source>
        <dbReference type="ARBA" id="ARBA00023136"/>
    </source>
</evidence>
<keyword evidence="4 6" id="KW-1133">Transmembrane helix</keyword>
<comment type="caution">
    <text evidence="8">The sequence shown here is derived from an EMBL/GenBank/DDBJ whole genome shotgun (WGS) entry which is preliminary data.</text>
</comment>
<keyword evidence="2" id="KW-0813">Transport</keyword>
<dbReference type="InterPro" id="IPR044770">
    <property type="entry name" value="MFS_spinster-like"/>
</dbReference>
<protein>
    <recommendedName>
        <fullName evidence="7">Major facilitator superfamily (MFS) profile domain-containing protein</fullName>
    </recommendedName>
</protein>
<feature type="transmembrane region" description="Helical" evidence="6">
    <location>
        <begin position="98"/>
        <end position="117"/>
    </location>
</feature>
<evidence type="ECO:0000259" key="7">
    <source>
        <dbReference type="PROSITE" id="PS50850"/>
    </source>
</evidence>
<evidence type="ECO:0000256" key="6">
    <source>
        <dbReference type="SAM" id="Phobius"/>
    </source>
</evidence>
<dbReference type="Pfam" id="PF07690">
    <property type="entry name" value="MFS_1"/>
    <property type="match status" value="1"/>
</dbReference>
<dbReference type="Gene3D" id="1.20.1250.20">
    <property type="entry name" value="MFS general substrate transporter like domains"/>
    <property type="match status" value="1"/>
</dbReference>
<evidence type="ECO:0000256" key="1">
    <source>
        <dbReference type="ARBA" id="ARBA00004141"/>
    </source>
</evidence>
<dbReference type="GO" id="GO:0016020">
    <property type="term" value="C:membrane"/>
    <property type="evidence" value="ECO:0007669"/>
    <property type="project" value="UniProtKB-SubCell"/>
</dbReference>
<keyword evidence="9" id="KW-1185">Reference proteome</keyword>
<evidence type="ECO:0000313" key="9">
    <source>
        <dbReference type="Proteomes" id="UP000216998"/>
    </source>
</evidence>
<dbReference type="AlphaFoldDB" id="A0A255Z1K6"/>
<evidence type="ECO:0000256" key="3">
    <source>
        <dbReference type="ARBA" id="ARBA00022692"/>
    </source>
</evidence>
<feature type="domain" description="Major facilitator superfamily (MFS) profile" evidence="7">
    <location>
        <begin position="31"/>
        <end position="442"/>
    </location>
</feature>
<dbReference type="PANTHER" id="PTHR23505:SF79">
    <property type="entry name" value="PROTEIN SPINSTER"/>
    <property type="match status" value="1"/>
</dbReference>
<keyword evidence="5 6" id="KW-0472">Membrane</keyword>
<dbReference type="SUPFAM" id="SSF103473">
    <property type="entry name" value="MFS general substrate transporter"/>
    <property type="match status" value="1"/>
</dbReference>
<dbReference type="InterPro" id="IPR036259">
    <property type="entry name" value="MFS_trans_sf"/>
</dbReference>